<dbReference type="SUPFAM" id="SSF46785">
    <property type="entry name" value="Winged helix' DNA-binding domain"/>
    <property type="match status" value="1"/>
</dbReference>
<geneLocation type="plasmid" evidence="2">
    <name>pN2B-D</name>
</geneLocation>
<dbReference type="Proteomes" id="UP000570851">
    <property type="component" value="Unassembled WGS sequence"/>
</dbReference>
<dbReference type="InterPro" id="IPR005149">
    <property type="entry name" value="Tscrpt_reg_PadR_N"/>
</dbReference>
<dbReference type="EMBL" id="JACKZP010000310">
    <property type="protein sequence ID" value="MBC1306066.1"/>
    <property type="molecule type" value="Genomic_DNA"/>
</dbReference>
<dbReference type="Gene3D" id="1.10.10.10">
    <property type="entry name" value="Winged helix-like DNA-binding domain superfamily/Winged helix DNA-binding domain"/>
    <property type="match status" value="1"/>
</dbReference>
<sequence>MSKKTKEQALVISALEEDLLTLLYQRSLYGLEFVNAIKEASRGTRELGLGSLYPTLARLEKNKLVTWRWGDEQTGPRRKYYDITPFGRATLENTWRFRKALLECSVEAESETFEHENQSVVGETKSLMSKFSKE</sequence>
<evidence type="ECO:0000259" key="1">
    <source>
        <dbReference type="Pfam" id="PF03551"/>
    </source>
</evidence>
<keyword evidence="2" id="KW-0614">Plasmid</keyword>
<evidence type="ECO:0000313" key="3">
    <source>
        <dbReference type="Proteomes" id="UP000570851"/>
    </source>
</evidence>
<dbReference type="InterPro" id="IPR052509">
    <property type="entry name" value="Metal_resp_DNA-bind_regulator"/>
</dbReference>
<reference evidence="2 3" key="1">
    <citation type="submission" date="2019-11" db="EMBL/GenBank/DDBJ databases">
        <title>Comparison of genomes from free-living endosymbiotic cyanobacteria isolated from Azolla.</title>
        <authorList>
            <person name="Thiel T."/>
            <person name="Pratte B."/>
        </authorList>
    </citation>
    <scope>NUCLEOTIDE SEQUENCE [LARGE SCALE GENOMIC DNA]</scope>
    <source>
        <strain evidence="2 3">N2B</strain>
        <plasmid evidence="2">pN2B-D</plasmid>
    </source>
</reference>
<protein>
    <submittedName>
        <fullName evidence="2">Helix-turn-helix transcriptional regulator</fullName>
    </submittedName>
</protein>
<gene>
    <name evidence="2" type="ORF">GNE12_29790</name>
</gene>
<dbReference type="PANTHER" id="PTHR33169:SF14">
    <property type="entry name" value="TRANSCRIPTIONAL REGULATOR RV3488"/>
    <property type="match status" value="1"/>
</dbReference>
<dbReference type="GeneID" id="58727540"/>
<comment type="caution">
    <text evidence="2">The sequence shown here is derived from an EMBL/GenBank/DDBJ whole genome shotgun (WGS) entry which is preliminary data.</text>
</comment>
<feature type="domain" description="Transcription regulator PadR N-terminal" evidence="1">
    <location>
        <begin position="19"/>
        <end position="92"/>
    </location>
</feature>
<organism evidence="2 3">
    <name type="scientific">Trichormus variabilis N2B</name>
    <dbReference type="NCBI Taxonomy" id="2681315"/>
    <lineage>
        <taxon>Bacteria</taxon>
        <taxon>Bacillati</taxon>
        <taxon>Cyanobacteriota</taxon>
        <taxon>Cyanophyceae</taxon>
        <taxon>Nostocales</taxon>
        <taxon>Nostocaceae</taxon>
        <taxon>Trichormus</taxon>
    </lineage>
</organism>
<dbReference type="InterPro" id="IPR036390">
    <property type="entry name" value="WH_DNA-bd_sf"/>
</dbReference>
<dbReference type="PANTHER" id="PTHR33169">
    <property type="entry name" value="PADR-FAMILY TRANSCRIPTIONAL REGULATOR"/>
    <property type="match status" value="1"/>
</dbReference>
<evidence type="ECO:0000313" key="2">
    <source>
        <dbReference type="EMBL" id="MBC1306066.1"/>
    </source>
</evidence>
<dbReference type="Pfam" id="PF03551">
    <property type="entry name" value="PadR"/>
    <property type="match status" value="1"/>
</dbReference>
<dbReference type="InterPro" id="IPR036388">
    <property type="entry name" value="WH-like_DNA-bd_sf"/>
</dbReference>
<name>A0ABR6SI35_ANAVA</name>
<dbReference type="RefSeq" id="WP_016562533.1">
    <property type="nucleotide sequence ID" value="NZ_JACKZP010000310.1"/>
</dbReference>
<proteinExistence type="predicted"/>
<accession>A0ABR6SI35</accession>
<keyword evidence="3" id="KW-1185">Reference proteome</keyword>